<comment type="caution">
    <text evidence="6">The sequence shown here is derived from an EMBL/GenBank/DDBJ whole genome shotgun (WGS) entry which is preliminary data.</text>
</comment>
<dbReference type="PANTHER" id="PTHR43685">
    <property type="entry name" value="GLYCOSYLTRANSFERASE"/>
    <property type="match status" value="1"/>
</dbReference>
<dbReference type="Gene3D" id="3.40.50.2000">
    <property type="entry name" value="Glycogen Phosphorylase B"/>
    <property type="match status" value="1"/>
</dbReference>
<dbReference type="Pfam" id="PF00535">
    <property type="entry name" value="Glycos_transf_2"/>
    <property type="match status" value="1"/>
</dbReference>
<dbReference type="AlphaFoldDB" id="A0A4S8PI81"/>
<feature type="domain" description="Glycosyltransferase 2-like" evidence="5">
    <location>
        <begin position="221"/>
        <end position="338"/>
    </location>
</feature>
<evidence type="ECO:0000313" key="7">
    <source>
        <dbReference type="Proteomes" id="UP000305792"/>
    </source>
</evidence>
<dbReference type="SUPFAM" id="SSF53448">
    <property type="entry name" value="Nucleotide-diphospho-sugar transferases"/>
    <property type="match status" value="1"/>
</dbReference>
<dbReference type="InterPro" id="IPR050834">
    <property type="entry name" value="Glycosyltransf_2"/>
</dbReference>
<evidence type="ECO:0000256" key="1">
    <source>
        <dbReference type="ARBA" id="ARBA00006739"/>
    </source>
</evidence>
<dbReference type="PANTHER" id="PTHR43685:SF5">
    <property type="entry name" value="GLYCOSYLTRANSFERASE EPSE-RELATED"/>
    <property type="match status" value="1"/>
</dbReference>
<dbReference type="CDD" id="cd00761">
    <property type="entry name" value="Glyco_tranf_GTA_type"/>
    <property type="match status" value="1"/>
</dbReference>
<dbReference type="Gene3D" id="3.90.550.10">
    <property type="entry name" value="Spore Coat Polysaccharide Biosynthesis Protein SpsA, Chain A"/>
    <property type="match status" value="1"/>
</dbReference>
<organism evidence="6 7">
    <name type="scientific">Glycomyces paridis</name>
    <dbReference type="NCBI Taxonomy" id="2126555"/>
    <lineage>
        <taxon>Bacteria</taxon>
        <taxon>Bacillati</taxon>
        <taxon>Actinomycetota</taxon>
        <taxon>Actinomycetes</taxon>
        <taxon>Glycomycetales</taxon>
        <taxon>Glycomycetaceae</taxon>
        <taxon>Glycomyces</taxon>
    </lineage>
</organism>
<feature type="region of interest" description="Disordered" evidence="4">
    <location>
        <begin position="1"/>
        <end position="20"/>
    </location>
</feature>
<gene>
    <name evidence="6" type="ORF">E9998_13730</name>
</gene>
<name>A0A4S8PI81_9ACTN</name>
<evidence type="ECO:0000256" key="4">
    <source>
        <dbReference type="SAM" id="MobiDB-lite"/>
    </source>
</evidence>
<feature type="region of interest" description="Disordered" evidence="4">
    <location>
        <begin position="450"/>
        <end position="469"/>
    </location>
</feature>
<dbReference type="InterPro" id="IPR001173">
    <property type="entry name" value="Glyco_trans_2-like"/>
</dbReference>
<dbReference type="OrthoDB" id="5165900at2"/>
<proteinExistence type="inferred from homology"/>
<evidence type="ECO:0000259" key="5">
    <source>
        <dbReference type="Pfam" id="PF00535"/>
    </source>
</evidence>
<dbReference type="SUPFAM" id="SSF53756">
    <property type="entry name" value="UDP-Glycosyltransferase/glycogen phosphorylase"/>
    <property type="match status" value="1"/>
</dbReference>
<keyword evidence="7" id="KW-1185">Reference proteome</keyword>
<sequence length="1071" mass="117865">MSEPLRNGGTPARSTAGPEREARLAAFLREHRDRLLRADPAALVEAVVRGGSDLGRFALAAKVNPSDPARALGTAIPLGELPDTARPEALRDLAEALARRPRSRFDLAHALDLYRLAEAMEGPEPVPDRHRSLHAQLILLVDPADRAAIERLDTDPHARAALRSDLAHPHHGGEAASFLAAFGDFAGWDDLELDPDGSAPLLDRLRGTAPASSVEGGPLVSVLMTCRDPGPELLTAVRSVAAQTWSAWELLLVDDGTTDPEARARLAAALSDPRIRLLRRPESGGTYRARNQGLAEAAGEFVTGLDSDDWAHPRWLEQQVAPLLADPELVMTQSLGVRADADLRLVTAPRSRFTEPRSTSMTVRTALLRERFGGFDAVLKGADSELRLRIQKTVGSRRRHLDQVAHTIVRQRPGSLSGGEVGDGWMHPVRAVYESAFTHWHRAVQRKESRPAMPAEGAGARPFPAPRQLVRHGERPPAPDLVYVGDWRYDGPAQRAMRAAMAAERRRGRTVAVAHCASWFSLEERHTILSAEAIEFAAAEAVDWIDPQEASGAAFVAMDAAIAIELESDPRRSVTVLEGPSFMARRAEGLRRLRGAAKGGPAGLRRLPRRLLRGKRAALKRLAGKAKRRALAVVRGSRDREAPTPEQRRELDLWQSRLHGGWSASATAALSALAEDPSLPKGTRIAALRALTDWLDEDHHRHQRGRRLDLDVVLVSNFSMPGGTTSSNAEEIRAFRAAGLRVGLLHHRVHDWPLDRPLNPKIAELVDDEGVVVLSAHDSVRCDLAIVRFPRIMMRPMEDLPRITAERTVLVVNQPPYEYYGPEQGRVLTWDVRTVHANLTSWLGEHTWYAQGPVVRDAFAVDHDGELDGIDLSADYWFGIVDPDAWRRDLPRPRSGPVRIGRHARDHVRKWPESTGDLLACYPDDDEFEIHVLGGARSARRLLGTLPANWVVHDFGSMSPKEFLHDVDVLVFFIADAGQEAFGRTPLEAMAVGLPCILPPSFKPLYGDGALYCEPAEVADLVRSLADDPAAYRRQSELALARVRRDFSREFLLERVRGLGVGAVRREAAAA</sequence>
<dbReference type="EMBL" id="STGX01000009">
    <property type="protein sequence ID" value="THV28034.1"/>
    <property type="molecule type" value="Genomic_DNA"/>
</dbReference>
<evidence type="ECO:0000256" key="2">
    <source>
        <dbReference type="ARBA" id="ARBA00022676"/>
    </source>
</evidence>
<reference evidence="6 7" key="1">
    <citation type="journal article" date="2018" name="Int. J. Syst. Evol. Microbiol.">
        <title>Glycomyces paridis sp. nov., isolated from the medicinal plant Paris polyphylla.</title>
        <authorList>
            <person name="Fang X.M."/>
            <person name="Bai J.L."/>
            <person name="Su J."/>
            <person name="Zhao L.L."/>
            <person name="Liu H.Y."/>
            <person name="Ma B.P."/>
            <person name="Zhang Y.Q."/>
            <person name="Yu L.Y."/>
        </authorList>
    </citation>
    <scope>NUCLEOTIDE SEQUENCE [LARGE SCALE GENOMIC DNA]</scope>
    <source>
        <strain evidence="6 7">CPCC 204357</strain>
    </source>
</reference>
<evidence type="ECO:0000313" key="6">
    <source>
        <dbReference type="EMBL" id="THV28034.1"/>
    </source>
</evidence>
<protein>
    <submittedName>
        <fullName evidence="6">Glycosyltransferase</fullName>
    </submittedName>
</protein>
<keyword evidence="2" id="KW-0328">Glycosyltransferase</keyword>
<dbReference type="Proteomes" id="UP000305792">
    <property type="component" value="Unassembled WGS sequence"/>
</dbReference>
<accession>A0A4S8PI81</accession>
<dbReference type="InterPro" id="IPR029044">
    <property type="entry name" value="Nucleotide-diphossugar_trans"/>
</dbReference>
<dbReference type="GO" id="GO:0016757">
    <property type="term" value="F:glycosyltransferase activity"/>
    <property type="evidence" value="ECO:0007669"/>
    <property type="project" value="UniProtKB-KW"/>
</dbReference>
<evidence type="ECO:0000256" key="3">
    <source>
        <dbReference type="ARBA" id="ARBA00022679"/>
    </source>
</evidence>
<dbReference type="RefSeq" id="WP_136530266.1">
    <property type="nucleotide sequence ID" value="NZ_STGX01000009.1"/>
</dbReference>
<keyword evidence="3 6" id="KW-0808">Transferase</keyword>
<comment type="similarity">
    <text evidence="1">Belongs to the glycosyltransferase 2 family.</text>
</comment>